<evidence type="ECO:0000256" key="4">
    <source>
        <dbReference type="ARBA" id="ARBA00022801"/>
    </source>
</evidence>
<evidence type="ECO:0000313" key="10">
    <source>
        <dbReference type="Proteomes" id="UP000502998"/>
    </source>
</evidence>
<dbReference type="AlphaFoldDB" id="A0A679IAB8"/>
<keyword evidence="3" id="KW-0227">DNA damage</keyword>
<feature type="domain" description="Uracil-DNA glycosylase-like" evidence="8">
    <location>
        <begin position="25"/>
        <end position="204"/>
    </location>
</feature>
<name>A0A679IAB8_9ENTE</name>
<evidence type="ECO:0000313" key="9">
    <source>
        <dbReference type="EMBL" id="BCA85273.1"/>
    </source>
</evidence>
<dbReference type="Gene3D" id="3.40.470.10">
    <property type="entry name" value="Uracil-DNA glycosylase-like domain"/>
    <property type="match status" value="1"/>
</dbReference>
<keyword evidence="10" id="KW-1185">Reference proteome</keyword>
<dbReference type="SUPFAM" id="SSF52141">
    <property type="entry name" value="Uracil-DNA glycosylase-like"/>
    <property type="match status" value="1"/>
</dbReference>
<dbReference type="Proteomes" id="UP000502998">
    <property type="component" value="Chromosome"/>
</dbReference>
<keyword evidence="5" id="KW-0408">Iron</keyword>
<dbReference type="GO" id="GO:0046872">
    <property type="term" value="F:metal ion binding"/>
    <property type="evidence" value="ECO:0007669"/>
    <property type="project" value="UniProtKB-KW"/>
</dbReference>
<evidence type="ECO:0000259" key="8">
    <source>
        <dbReference type="SMART" id="SM00986"/>
    </source>
</evidence>
<proteinExistence type="predicted"/>
<keyword evidence="6" id="KW-0411">Iron-sulfur</keyword>
<dbReference type="EMBL" id="AP022822">
    <property type="protein sequence ID" value="BCA85273.1"/>
    <property type="molecule type" value="Genomic_DNA"/>
</dbReference>
<keyword evidence="2" id="KW-0479">Metal-binding</keyword>
<keyword evidence="4" id="KW-0378">Hydrolase</keyword>
<sequence length="217" mass="24682">MEYPKDLVKLTKARSKNYNLEGFVTGQGPLRPKLMIVGEAPGRKEIENFIPFSGQAGKELMACLASVGLTRKDVYITSAVRSRPYATKERINKKTDKKEIIYPNRTPLKKEILAHAPLLDYEIKKVKPKIIAPVGNIGLQRLLGNNYVVSQTHGQIIHHPIQKLNEKMTDYIWSDSNYTIVPLFHPAAIFYNRQLESLIKKDWQILGELLQLTADKS</sequence>
<dbReference type="CDD" id="cd10030">
    <property type="entry name" value="UDG-F4_TTUDGA_SPO1dp_like"/>
    <property type="match status" value="1"/>
</dbReference>
<evidence type="ECO:0000256" key="2">
    <source>
        <dbReference type="ARBA" id="ARBA00022723"/>
    </source>
</evidence>
<dbReference type="PANTHER" id="PTHR33693:SF1">
    <property type="entry name" value="TYPE-4 URACIL-DNA GLYCOSYLASE"/>
    <property type="match status" value="1"/>
</dbReference>
<evidence type="ECO:0000256" key="3">
    <source>
        <dbReference type="ARBA" id="ARBA00022763"/>
    </source>
</evidence>
<dbReference type="PANTHER" id="PTHR33693">
    <property type="entry name" value="TYPE-5 URACIL-DNA GLYCOSYLASE"/>
    <property type="match status" value="1"/>
</dbReference>
<dbReference type="GO" id="GO:0006281">
    <property type="term" value="P:DNA repair"/>
    <property type="evidence" value="ECO:0007669"/>
    <property type="project" value="UniProtKB-KW"/>
</dbReference>
<dbReference type="InterPro" id="IPR051536">
    <property type="entry name" value="UDG_Type-4/5"/>
</dbReference>
<reference evidence="9 10" key="1">
    <citation type="submission" date="2020-02" db="EMBL/GenBank/DDBJ databases">
        <title>Characterization of vanA genotype vancomycin-resistant Enterococcus saigonensis VE80.</title>
        <authorList>
            <person name="Harada T."/>
            <person name="Motooka D."/>
            <person name="Nakamura S."/>
            <person name="Yamamoto Y."/>
            <person name="Kawahara R."/>
            <person name="Kawatsu K."/>
        </authorList>
    </citation>
    <scope>NUCLEOTIDE SEQUENCE [LARGE SCALE GENOMIC DNA]</scope>
    <source>
        <strain evidence="9 10">VE80</strain>
    </source>
</reference>
<keyword evidence="7" id="KW-0234">DNA repair</keyword>
<evidence type="ECO:0000256" key="6">
    <source>
        <dbReference type="ARBA" id="ARBA00023014"/>
    </source>
</evidence>
<keyword evidence="1" id="KW-0004">4Fe-4S</keyword>
<gene>
    <name evidence="9" type="ORF">EsVE80_07960</name>
</gene>
<evidence type="ECO:0000256" key="1">
    <source>
        <dbReference type="ARBA" id="ARBA00022485"/>
    </source>
</evidence>
<evidence type="ECO:0000256" key="5">
    <source>
        <dbReference type="ARBA" id="ARBA00023004"/>
    </source>
</evidence>
<dbReference type="KEGG" id="esg:EsVE80_07960"/>
<dbReference type="InterPro" id="IPR036895">
    <property type="entry name" value="Uracil-DNA_glycosylase-like_sf"/>
</dbReference>
<evidence type="ECO:0000256" key="7">
    <source>
        <dbReference type="ARBA" id="ARBA00023204"/>
    </source>
</evidence>
<dbReference type="GO" id="GO:0051539">
    <property type="term" value="F:4 iron, 4 sulfur cluster binding"/>
    <property type="evidence" value="ECO:0007669"/>
    <property type="project" value="UniProtKB-KW"/>
</dbReference>
<dbReference type="RefSeq" id="WP_173102570.1">
    <property type="nucleotide sequence ID" value="NZ_AP022822.1"/>
</dbReference>
<dbReference type="Pfam" id="PF03167">
    <property type="entry name" value="UDG"/>
    <property type="match status" value="1"/>
</dbReference>
<dbReference type="GO" id="GO:0097506">
    <property type="term" value="F:deaminated base DNA N-glycosylase activity"/>
    <property type="evidence" value="ECO:0007669"/>
    <property type="project" value="UniProtKB-ARBA"/>
</dbReference>
<dbReference type="SMART" id="SM00987">
    <property type="entry name" value="UreE_C"/>
    <property type="match status" value="1"/>
</dbReference>
<accession>A0A679IAB8</accession>
<protein>
    <submittedName>
        <fullName evidence="9">Uracil-DNA glycosylase</fullName>
    </submittedName>
</protein>
<dbReference type="InterPro" id="IPR005122">
    <property type="entry name" value="Uracil-DNA_glycosylase-like"/>
</dbReference>
<dbReference type="SMART" id="SM00986">
    <property type="entry name" value="UDG"/>
    <property type="match status" value="1"/>
</dbReference>
<organism evidence="9 10">
    <name type="scientific">Enterococcus saigonensis</name>
    <dbReference type="NCBI Taxonomy" id="1805431"/>
    <lineage>
        <taxon>Bacteria</taxon>
        <taxon>Bacillati</taxon>
        <taxon>Bacillota</taxon>
        <taxon>Bacilli</taxon>
        <taxon>Lactobacillales</taxon>
        <taxon>Enterococcaceae</taxon>
        <taxon>Enterococcus</taxon>
    </lineage>
</organism>